<dbReference type="Proteomes" id="UP000241769">
    <property type="component" value="Unassembled WGS sequence"/>
</dbReference>
<dbReference type="PROSITE" id="PS50250">
    <property type="entry name" value="PCI"/>
    <property type="match status" value="1"/>
</dbReference>
<protein>
    <submittedName>
        <fullName evidence="5">26S proteasome non-ATPase regulatory subunit 12-like isoform 1</fullName>
    </submittedName>
</protein>
<keyword evidence="2 5" id="KW-0647">Proteasome</keyword>
<dbReference type="GO" id="GO:0005737">
    <property type="term" value="C:cytoplasm"/>
    <property type="evidence" value="ECO:0007669"/>
    <property type="project" value="TreeGrafter"/>
</dbReference>
<evidence type="ECO:0000313" key="6">
    <source>
        <dbReference type="Proteomes" id="UP000241769"/>
    </source>
</evidence>
<evidence type="ECO:0000256" key="1">
    <source>
        <dbReference type="ARBA" id="ARBA00006397"/>
    </source>
</evidence>
<keyword evidence="6" id="KW-1185">Reference proteome</keyword>
<feature type="coiled-coil region" evidence="3">
    <location>
        <begin position="32"/>
        <end position="92"/>
    </location>
</feature>
<dbReference type="Pfam" id="PF18098">
    <property type="entry name" value="RPN5_C"/>
    <property type="match status" value="1"/>
</dbReference>
<name>A0A2P6MSG3_9EUKA</name>
<dbReference type="PANTHER" id="PTHR10855:SF1">
    <property type="entry name" value="26S PROTEASOME NON-ATPASE REGULATORY SUBUNIT 12"/>
    <property type="match status" value="1"/>
</dbReference>
<dbReference type="InterPro" id="IPR036388">
    <property type="entry name" value="WH-like_DNA-bd_sf"/>
</dbReference>
<evidence type="ECO:0000313" key="5">
    <source>
        <dbReference type="EMBL" id="PRP74638.1"/>
    </source>
</evidence>
<dbReference type="SUPFAM" id="SSF46785">
    <property type="entry name" value="Winged helix' DNA-binding domain"/>
    <property type="match status" value="1"/>
</dbReference>
<dbReference type="InterPro" id="IPR040896">
    <property type="entry name" value="RPN5_C"/>
</dbReference>
<comment type="similarity">
    <text evidence="1">Belongs to the proteasome subunit p55 family.</text>
</comment>
<dbReference type="FunCoup" id="A0A2P6MSG3">
    <property type="interactions" value="923"/>
</dbReference>
<sequence>MPAKKDKMQEDFSAKVDAVLPEQEKLAKEGKLSQAVENLLALEKQTRQAEDATSTSRVAVAIVRLSWEVKDLKALNENLQILSKRRGQLRTVIQDFVKEAIKFLDEMDKPAKLQLIDNLRTITEGKMFVEIERARLTNILAKIKEEEGKVAEAADILQEVQVETFGQMDKLEKTEFILEQMRLMLGKKDFIKAFIISNKISRKALKEPEFEDIKIRFYGLLNQQLSHDHKYLDISKSYYEIYDTPKVQADQQLWSKALELAVIYVVLSPYNNEQHDLANRLLLDKKLEQLPLYKTLLKSFLTKEIMRWPAFESGYRQELGKHSAFTELVDGKNQLWNDFRNRVVEHNIRVIAGYYSKITMKRLTQLLDLSEAEAEKYVSDLVTNKSIFARIDRPKGLVSFRKTQHPNESLNAWSRDVADLLDLVEKTCHLIHRENMVHKIQVE</sequence>
<dbReference type="OrthoDB" id="268763at2759"/>
<evidence type="ECO:0000256" key="2">
    <source>
        <dbReference type="ARBA" id="ARBA00022942"/>
    </source>
</evidence>
<comment type="caution">
    <text evidence="5">The sequence shown here is derived from an EMBL/GenBank/DDBJ whole genome shotgun (WGS) entry which is preliminary data.</text>
</comment>
<gene>
    <name evidence="5" type="ORF">PROFUN_03560</name>
</gene>
<dbReference type="EMBL" id="MDYQ01000448">
    <property type="protein sequence ID" value="PRP74638.1"/>
    <property type="molecule type" value="Genomic_DNA"/>
</dbReference>
<evidence type="ECO:0000259" key="4">
    <source>
        <dbReference type="PROSITE" id="PS50250"/>
    </source>
</evidence>
<dbReference type="AlphaFoldDB" id="A0A2P6MSG3"/>
<dbReference type="PANTHER" id="PTHR10855">
    <property type="entry name" value="26S PROTEASOME NON-ATPASE REGULATORY SUBUNIT 12/COP9 SIGNALOSOME COMPLEX SUBUNIT 4"/>
    <property type="match status" value="1"/>
</dbReference>
<proteinExistence type="inferred from homology"/>
<dbReference type="InterPro" id="IPR000717">
    <property type="entry name" value="PCI_dom"/>
</dbReference>
<organism evidence="5 6">
    <name type="scientific">Planoprotostelium fungivorum</name>
    <dbReference type="NCBI Taxonomy" id="1890364"/>
    <lineage>
        <taxon>Eukaryota</taxon>
        <taxon>Amoebozoa</taxon>
        <taxon>Evosea</taxon>
        <taxon>Variosea</taxon>
        <taxon>Cavosteliida</taxon>
        <taxon>Cavosteliaceae</taxon>
        <taxon>Planoprotostelium</taxon>
    </lineage>
</organism>
<dbReference type="InParanoid" id="A0A2P6MSG3"/>
<dbReference type="STRING" id="1890364.A0A2P6MSG3"/>
<dbReference type="Gene3D" id="1.10.10.10">
    <property type="entry name" value="Winged helix-like DNA-binding domain superfamily/Winged helix DNA-binding domain"/>
    <property type="match status" value="1"/>
</dbReference>
<reference evidence="5 6" key="1">
    <citation type="journal article" date="2018" name="Genome Biol. Evol.">
        <title>Multiple Roots of Fruiting Body Formation in Amoebozoa.</title>
        <authorList>
            <person name="Hillmann F."/>
            <person name="Forbes G."/>
            <person name="Novohradska S."/>
            <person name="Ferling I."/>
            <person name="Riege K."/>
            <person name="Groth M."/>
            <person name="Westermann M."/>
            <person name="Marz M."/>
            <person name="Spaller T."/>
            <person name="Winckler T."/>
            <person name="Schaap P."/>
            <person name="Glockner G."/>
        </authorList>
    </citation>
    <scope>NUCLEOTIDE SEQUENCE [LARGE SCALE GENOMIC DNA]</scope>
    <source>
        <strain evidence="5 6">Jena</strain>
    </source>
</reference>
<dbReference type="InterPro" id="IPR040134">
    <property type="entry name" value="PSMD12/CSN4"/>
</dbReference>
<dbReference type="InterPro" id="IPR036390">
    <property type="entry name" value="WH_DNA-bd_sf"/>
</dbReference>
<dbReference type="GO" id="GO:0005634">
    <property type="term" value="C:nucleus"/>
    <property type="evidence" value="ECO:0007669"/>
    <property type="project" value="UniProtKB-ARBA"/>
</dbReference>
<dbReference type="SMART" id="SM00088">
    <property type="entry name" value="PINT"/>
    <property type="match status" value="1"/>
</dbReference>
<dbReference type="Pfam" id="PF22241">
    <property type="entry name" value="PSMD12-CSN4_N"/>
    <property type="match status" value="1"/>
</dbReference>
<evidence type="ECO:0000256" key="3">
    <source>
        <dbReference type="SAM" id="Coils"/>
    </source>
</evidence>
<dbReference type="InterPro" id="IPR054559">
    <property type="entry name" value="PSMD12-CSN4-like_N"/>
</dbReference>
<feature type="domain" description="PCI" evidence="4">
    <location>
        <begin position="230"/>
        <end position="405"/>
    </location>
</feature>
<dbReference type="FunFam" id="1.10.10.10:FF:000070">
    <property type="entry name" value="26S proteasome non-ATPase regulatory subunit 12"/>
    <property type="match status" value="1"/>
</dbReference>
<dbReference type="GO" id="GO:0008541">
    <property type="term" value="C:proteasome regulatory particle, lid subcomplex"/>
    <property type="evidence" value="ECO:0007669"/>
    <property type="project" value="TreeGrafter"/>
</dbReference>
<accession>A0A2P6MSG3</accession>
<keyword evidence="3" id="KW-0175">Coiled coil</keyword>
<dbReference type="Pfam" id="PF01399">
    <property type="entry name" value="PCI"/>
    <property type="match status" value="1"/>
</dbReference>